<dbReference type="EMBL" id="CP017558">
    <property type="protein sequence ID" value="AOW07402.1"/>
    <property type="molecule type" value="Genomic_DNA"/>
</dbReference>
<dbReference type="Proteomes" id="UP000182444">
    <property type="component" value="Chromosome 1F"/>
</dbReference>
<dbReference type="VEuPathDB" id="FungiDB:YALI1_F25388g"/>
<gene>
    <name evidence="1" type="ORF">YALI1_F25388g</name>
</gene>
<dbReference type="GeneID" id="94584018"/>
<organism evidence="1 2">
    <name type="scientific">Yarrowia lipolytica</name>
    <name type="common">Candida lipolytica</name>
    <dbReference type="NCBI Taxonomy" id="4952"/>
    <lineage>
        <taxon>Eukaryota</taxon>
        <taxon>Fungi</taxon>
        <taxon>Dikarya</taxon>
        <taxon>Ascomycota</taxon>
        <taxon>Saccharomycotina</taxon>
        <taxon>Dipodascomycetes</taxon>
        <taxon>Dipodascales</taxon>
        <taxon>Dipodascales incertae sedis</taxon>
        <taxon>Yarrowia</taxon>
    </lineage>
</organism>
<dbReference type="AlphaFoldDB" id="A0A1D8NP40"/>
<name>A0A1D8NP40_YARLL</name>
<reference evidence="1 2" key="1">
    <citation type="journal article" date="2016" name="PLoS ONE">
        <title>Sequence Assembly of Yarrowia lipolytica Strain W29/CLIB89 Shows Transposable Element Diversity.</title>
        <authorList>
            <person name="Magnan C."/>
            <person name="Yu J."/>
            <person name="Chang I."/>
            <person name="Jahn E."/>
            <person name="Kanomata Y."/>
            <person name="Wu J."/>
            <person name="Zeller M."/>
            <person name="Oakes M."/>
            <person name="Baldi P."/>
            <person name="Sandmeyer S."/>
        </authorList>
    </citation>
    <scope>NUCLEOTIDE SEQUENCE [LARGE SCALE GENOMIC DNA]</scope>
    <source>
        <strain evidence="2">CLIB89(W29)</strain>
    </source>
</reference>
<evidence type="ECO:0000313" key="1">
    <source>
        <dbReference type="EMBL" id="AOW07402.1"/>
    </source>
</evidence>
<accession>A0A1D8NP40</accession>
<protein>
    <submittedName>
        <fullName evidence="1">Uncharacterized protein</fullName>
    </submittedName>
</protein>
<evidence type="ECO:0000313" key="2">
    <source>
        <dbReference type="Proteomes" id="UP000182444"/>
    </source>
</evidence>
<dbReference type="RefSeq" id="XP_068139540.1">
    <property type="nucleotide sequence ID" value="XM_068283439.1"/>
</dbReference>
<proteinExistence type="predicted"/>
<sequence>MNTSESVGVRTECILGLRREHCFSLSWSSSFRRNGDHSVDLLHDLHSGMMIGIGTGPGRRGELMVITLGGNTIISW</sequence>